<dbReference type="RefSeq" id="WP_160759642.1">
    <property type="nucleotide sequence ID" value="NZ_BAAADZ010000002.1"/>
</dbReference>
<gene>
    <name evidence="1" type="ORF">FHS52_000792</name>
    <name evidence="2" type="ORF">GRI59_02635</name>
</gene>
<dbReference type="Proteomes" id="UP000548685">
    <property type="component" value="Unassembled WGS sequence"/>
</dbReference>
<dbReference type="AlphaFoldDB" id="A0A6I4UF34"/>
<dbReference type="OrthoDB" id="8480631at2"/>
<keyword evidence="4" id="KW-1185">Reference proteome</keyword>
<accession>A0A6I4UF34</accession>
<dbReference type="EMBL" id="WTYB01000001">
    <property type="protein sequence ID" value="MXP37510.1"/>
    <property type="molecule type" value="Genomic_DNA"/>
</dbReference>
<protein>
    <submittedName>
        <fullName evidence="2">Uncharacterized protein</fullName>
    </submittedName>
</protein>
<dbReference type="Proteomes" id="UP000430021">
    <property type="component" value="Unassembled WGS sequence"/>
</dbReference>
<evidence type="ECO:0000313" key="2">
    <source>
        <dbReference type="EMBL" id="MXP37510.1"/>
    </source>
</evidence>
<dbReference type="EMBL" id="JACICE010000001">
    <property type="protein sequence ID" value="MBB3774849.1"/>
    <property type="molecule type" value="Genomic_DNA"/>
</dbReference>
<comment type="caution">
    <text evidence="2">The sequence shown here is derived from an EMBL/GenBank/DDBJ whole genome shotgun (WGS) entry which is preliminary data.</text>
</comment>
<organism evidence="2 3">
    <name type="scientific">Erythrobacter ramosus</name>
    <dbReference type="NCBI Taxonomy" id="35811"/>
    <lineage>
        <taxon>Bacteria</taxon>
        <taxon>Pseudomonadati</taxon>
        <taxon>Pseudomonadota</taxon>
        <taxon>Alphaproteobacteria</taxon>
        <taxon>Sphingomonadales</taxon>
        <taxon>Erythrobacteraceae</taxon>
        <taxon>Erythrobacter/Porphyrobacter group</taxon>
        <taxon>Erythrobacter</taxon>
    </lineage>
</organism>
<proteinExistence type="predicted"/>
<evidence type="ECO:0000313" key="4">
    <source>
        <dbReference type="Proteomes" id="UP000548685"/>
    </source>
</evidence>
<evidence type="ECO:0000313" key="1">
    <source>
        <dbReference type="EMBL" id="MBB3774849.1"/>
    </source>
</evidence>
<sequence>MAKPRGKHILIRPELREGETKRVNNHWRVLFLDHLAESSNVTESAAKAGISVSRAYKVRREEPAFATLWLAALWEGYTHLEMEVVRRLRQGDHSTLDAGRYDFANAIRLLAAHRDTASQAMAQQRNVSAAEVRASIDRKVEEIRLRLKHERARADGAR</sequence>
<reference evidence="1 4" key="2">
    <citation type="submission" date="2020-08" db="EMBL/GenBank/DDBJ databases">
        <title>Genomic Encyclopedia of Type Strains, Phase IV (KMG-IV): sequencing the most valuable type-strain genomes for metagenomic binning, comparative biology and taxonomic classification.</title>
        <authorList>
            <person name="Goeker M."/>
        </authorList>
    </citation>
    <scope>NUCLEOTIDE SEQUENCE [LARGE SCALE GENOMIC DNA]</scope>
    <source>
        <strain evidence="1 4">DSM 8510</strain>
    </source>
</reference>
<evidence type="ECO:0000313" key="3">
    <source>
        <dbReference type="Proteomes" id="UP000430021"/>
    </source>
</evidence>
<name>A0A6I4UF34_9SPHN</name>
<reference evidence="2 3" key="1">
    <citation type="submission" date="2019-12" db="EMBL/GenBank/DDBJ databases">
        <title>Genomic-based taxomic classification of the family Erythrobacteraceae.</title>
        <authorList>
            <person name="Xu L."/>
        </authorList>
    </citation>
    <scope>NUCLEOTIDE SEQUENCE [LARGE SCALE GENOMIC DNA]</scope>
    <source>
        <strain evidence="2 3">JCM 10282</strain>
    </source>
</reference>